<keyword evidence="3" id="KW-1185">Reference proteome</keyword>
<keyword evidence="1" id="KW-1133">Transmembrane helix</keyword>
<proteinExistence type="predicted"/>
<feature type="transmembrane region" description="Helical" evidence="1">
    <location>
        <begin position="140"/>
        <end position="163"/>
    </location>
</feature>
<protein>
    <submittedName>
        <fullName evidence="2">Uncharacterized protein</fullName>
    </submittedName>
</protein>
<dbReference type="EMBL" id="JSUM01000003">
    <property type="protein sequence ID" value="KGQ71080.1"/>
    <property type="molecule type" value="Genomic_DNA"/>
</dbReference>
<evidence type="ECO:0000313" key="2">
    <source>
        <dbReference type="EMBL" id="KGQ71080.1"/>
    </source>
</evidence>
<evidence type="ECO:0000256" key="1">
    <source>
        <dbReference type="SAM" id="Phobius"/>
    </source>
</evidence>
<accession>A0A0A3AVH6</accession>
<comment type="caution">
    <text evidence="2">The sequence shown here is derived from an EMBL/GenBank/DDBJ whole genome shotgun (WGS) entry which is preliminary data.</text>
</comment>
<dbReference type="AlphaFoldDB" id="A0A0A3AVH6"/>
<feature type="transmembrane region" description="Helical" evidence="1">
    <location>
        <begin position="20"/>
        <end position="44"/>
    </location>
</feature>
<evidence type="ECO:0000313" key="3">
    <source>
        <dbReference type="Proteomes" id="UP000030380"/>
    </source>
</evidence>
<name>A0A0A3AVH6_9PAST</name>
<reference evidence="2 3" key="1">
    <citation type="submission" date="2014-11" db="EMBL/GenBank/DDBJ databases">
        <title>Draft genome sequence of Chelonobacter oris 1662T, associated with respiratory disease in Hermann's Tortoises.</title>
        <authorList>
            <person name="Kudirkiene E."/>
            <person name="Hansen M.J."/>
            <person name="Bojesen A.M."/>
        </authorList>
    </citation>
    <scope>NUCLEOTIDE SEQUENCE [LARGE SCALE GENOMIC DNA]</scope>
    <source>
        <strain evidence="2 3">1662</strain>
    </source>
</reference>
<organism evidence="2 3">
    <name type="scientific">Chelonobacter oris</name>
    <dbReference type="NCBI Taxonomy" id="505317"/>
    <lineage>
        <taxon>Bacteria</taxon>
        <taxon>Pseudomonadati</taxon>
        <taxon>Pseudomonadota</taxon>
        <taxon>Gammaproteobacteria</taxon>
        <taxon>Pasteurellales</taxon>
        <taxon>Pasteurellaceae</taxon>
        <taxon>Chelonobacter</taxon>
    </lineage>
</organism>
<keyword evidence="1" id="KW-0472">Membrane</keyword>
<keyword evidence="1" id="KW-0812">Transmembrane</keyword>
<gene>
    <name evidence="2" type="ORF">OA57_02280</name>
</gene>
<feature type="transmembrane region" description="Helical" evidence="1">
    <location>
        <begin position="169"/>
        <end position="191"/>
    </location>
</feature>
<dbReference type="STRING" id="505317.OA57_02280"/>
<sequence length="214" mass="24957">MGVLMLVSLIDLIKEVSGNNPLIIVPIVILLFILINMKSILLFLQDLKRSRIGKIKEAIDSDCLTENTRRFIKEELENEYFNLIAGIYIERKFREALLSFYKEYSGEITFRTIQRAFRYINFSNSKLHVKITKCDKIEYYLHWLLFIFFFLFAMGILVASVVIEGKNIMIKFFIFGSLGLIFIFLSVWSLAQANKIKTAEKIAQLLENTTSERN</sequence>
<dbReference type="Proteomes" id="UP000030380">
    <property type="component" value="Unassembled WGS sequence"/>
</dbReference>